<organism evidence="1 2">
    <name type="scientific">Breznakia pachnodae</name>
    <dbReference type="NCBI Taxonomy" id="265178"/>
    <lineage>
        <taxon>Bacteria</taxon>
        <taxon>Bacillati</taxon>
        <taxon>Bacillota</taxon>
        <taxon>Erysipelotrichia</taxon>
        <taxon>Erysipelotrichales</taxon>
        <taxon>Erysipelotrichaceae</taxon>
        <taxon>Breznakia</taxon>
    </lineage>
</organism>
<keyword evidence="2" id="KW-1185">Reference proteome</keyword>
<evidence type="ECO:0000313" key="1">
    <source>
        <dbReference type="EMBL" id="MDQ0361985.1"/>
    </source>
</evidence>
<dbReference type="RefSeq" id="WP_307409187.1">
    <property type="nucleotide sequence ID" value="NZ_JAUSUR010000005.1"/>
</dbReference>
<dbReference type="EMBL" id="JAUSUR010000005">
    <property type="protein sequence ID" value="MDQ0361985.1"/>
    <property type="molecule type" value="Genomic_DNA"/>
</dbReference>
<protein>
    <recommendedName>
        <fullName evidence="3">Prenyltransferase</fullName>
    </recommendedName>
</protein>
<evidence type="ECO:0008006" key="3">
    <source>
        <dbReference type="Google" id="ProtNLM"/>
    </source>
</evidence>
<name>A0ABU0E659_9FIRM</name>
<dbReference type="InterPro" id="IPR008930">
    <property type="entry name" value="Terpenoid_cyclase/PrenylTrfase"/>
</dbReference>
<sequence length="278" mass="32091">MTNKDQLYKDDIQVILSHQHDNGDKLWSTPDKKLLKGAPFTTLESLEYLIELGVPNSDPLFKDAAELIFSTWKEDGRFKTAPAGGMYPCHTVLAANVLCKLGYVSDERIQKTIDYFLQTQESDGGWKCNKYSFGRGEETEYSTPITTLIALDIFRQTDLLNKDKKLDNAVMFLLNHWDIKKPISPCHYGIGKLFKEVEYPFRGYNIFYYLYVLSFYDCAKKDKRFLEALALLESKMEDGMVVVERVVPKLAKLNFCKKKEPSELATKRYKELLENISK</sequence>
<dbReference type="SUPFAM" id="SSF48239">
    <property type="entry name" value="Terpenoid cyclases/Protein prenyltransferases"/>
    <property type="match status" value="1"/>
</dbReference>
<accession>A0ABU0E659</accession>
<dbReference type="Gene3D" id="1.50.10.20">
    <property type="match status" value="1"/>
</dbReference>
<gene>
    <name evidence="1" type="ORF">J2S15_002738</name>
</gene>
<reference evidence="1 2" key="1">
    <citation type="submission" date="2023-07" db="EMBL/GenBank/DDBJ databases">
        <title>Genomic Encyclopedia of Type Strains, Phase IV (KMG-IV): sequencing the most valuable type-strain genomes for metagenomic binning, comparative biology and taxonomic classification.</title>
        <authorList>
            <person name="Goeker M."/>
        </authorList>
    </citation>
    <scope>NUCLEOTIDE SEQUENCE [LARGE SCALE GENOMIC DNA]</scope>
    <source>
        <strain evidence="1 2">DSM 16784</strain>
    </source>
</reference>
<proteinExistence type="predicted"/>
<dbReference type="Proteomes" id="UP001230220">
    <property type="component" value="Unassembled WGS sequence"/>
</dbReference>
<evidence type="ECO:0000313" key="2">
    <source>
        <dbReference type="Proteomes" id="UP001230220"/>
    </source>
</evidence>
<comment type="caution">
    <text evidence="1">The sequence shown here is derived from an EMBL/GenBank/DDBJ whole genome shotgun (WGS) entry which is preliminary data.</text>
</comment>